<dbReference type="EMBL" id="CAJNRF010001221">
    <property type="protein sequence ID" value="CAF2002189.1"/>
    <property type="molecule type" value="Genomic_DNA"/>
</dbReference>
<name>A0A816MJP8_9BILA</name>
<evidence type="ECO:0000313" key="3">
    <source>
        <dbReference type="Proteomes" id="UP000663856"/>
    </source>
</evidence>
<dbReference type="InterPro" id="IPR013216">
    <property type="entry name" value="Methyltransf_11"/>
</dbReference>
<feature type="domain" description="Methyltransferase type 11" evidence="1">
    <location>
        <begin position="56"/>
        <end position="164"/>
    </location>
</feature>
<reference evidence="2" key="1">
    <citation type="submission" date="2021-02" db="EMBL/GenBank/DDBJ databases">
        <authorList>
            <person name="Nowell W R."/>
        </authorList>
    </citation>
    <scope>NUCLEOTIDE SEQUENCE</scope>
</reference>
<gene>
    <name evidence="2" type="ORF">WKI299_LOCUS4821</name>
</gene>
<dbReference type="CDD" id="cd02440">
    <property type="entry name" value="AdoMet_MTases"/>
    <property type="match status" value="1"/>
</dbReference>
<dbReference type="GO" id="GO:0008757">
    <property type="term" value="F:S-adenosylmethionine-dependent methyltransferase activity"/>
    <property type="evidence" value="ECO:0007669"/>
    <property type="project" value="InterPro"/>
</dbReference>
<proteinExistence type="predicted"/>
<dbReference type="PANTHER" id="PTHR43861">
    <property type="entry name" value="TRANS-ACONITATE 2-METHYLTRANSFERASE-RELATED"/>
    <property type="match status" value="1"/>
</dbReference>
<sequence>MTDVPICKTMEDDTIFKKNWQTYRVVLRENYNRHTQLYATVPTYIETRFPNQFSILDLGCGDVDYFSKALANNDIWSRVLSYTGVDLSVQAMEIGETNVRKVVSSSTPVSFVVCDMLDFVKRVPDATYDLVFSSIAIHHLQDTEKEALVNEIRRILRLNGALIVIDIFLEEDEDRDHFIKEFNADIRHNWTSLTDEQTENLINHISNFDFPAKLSDYTNWACASSNYKSVECLKKIRFCRTIVLEVD</sequence>
<evidence type="ECO:0000259" key="1">
    <source>
        <dbReference type="Pfam" id="PF08241"/>
    </source>
</evidence>
<dbReference type="InterPro" id="IPR029063">
    <property type="entry name" value="SAM-dependent_MTases_sf"/>
</dbReference>
<organism evidence="2 3">
    <name type="scientific">Rotaria magnacalcarata</name>
    <dbReference type="NCBI Taxonomy" id="392030"/>
    <lineage>
        <taxon>Eukaryota</taxon>
        <taxon>Metazoa</taxon>
        <taxon>Spiralia</taxon>
        <taxon>Gnathifera</taxon>
        <taxon>Rotifera</taxon>
        <taxon>Eurotatoria</taxon>
        <taxon>Bdelloidea</taxon>
        <taxon>Philodinida</taxon>
        <taxon>Philodinidae</taxon>
        <taxon>Rotaria</taxon>
    </lineage>
</organism>
<evidence type="ECO:0000313" key="2">
    <source>
        <dbReference type="EMBL" id="CAF2002189.1"/>
    </source>
</evidence>
<dbReference type="SUPFAM" id="SSF53335">
    <property type="entry name" value="S-adenosyl-L-methionine-dependent methyltransferases"/>
    <property type="match status" value="1"/>
</dbReference>
<dbReference type="Proteomes" id="UP000663856">
    <property type="component" value="Unassembled WGS sequence"/>
</dbReference>
<dbReference type="Pfam" id="PF08241">
    <property type="entry name" value="Methyltransf_11"/>
    <property type="match status" value="1"/>
</dbReference>
<dbReference type="AlphaFoldDB" id="A0A816MJP8"/>
<protein>
    <recommendedName>
        <fullName evidence="1">Methyltransferase type 11 domain-containing protein</fullName>
    </recommendedName>
</protein>
<comment type="caution">
    <text evidence="2">The sequence shown here is derived from an EMBL/GenBank/DDBJ whole genome shotgun (WGS) entry which is preliminary data.</text>
</comment>
<dbReference type="Gene3D" id="3.40.50.150">
    <property type="entry name" value="Vaccinia Virus protein VP39"/>
    <property type="match status" value="1"/>
</dbReference>
<accession>A0A816MJP8</accession>